<reference evidence="2 3" key="1">
    <citation type="submission" date="2020-06" db="EMBL/GenBank/DDBJ databases">
        <authorList>
            <person name="Li R."/>
            <person name="Bekaert M."/>
        </authorList>
    </citation>
    <scope>NUCLEOTIDE SEQUENCE [LARGE SCALE GENOMIC DNA]</scope>
    <source>
        <strain evidence="3">wild</strain>
    </source>
</reference>
<evidence type="ECO:0000313" key="3">
    <source>
        <dbReference type="Proteomes" id="UP000507470"/>
    </source>
</evidence>
<organism evidence="2 3">
    <name type="scientific">Mytilus coruscus</name>
    <name type="common">Sea mussel</name>
    <dbReference type="NCBI Taxonomy" id="42192"/>
    <lineage>
        <taxon>Eukaryota</taxon>
        <taxon>Metazoa</taxon>
        <taxon>Spiralia</taxon>
        <taxon>Lophotrochozoa</taxon>
        <taxon>Mollusca</taxon>
        <taxon>Bivalvia</taxon>
        <taxon>Autobranchia</taxon>
        <taxon>Pteriomorphia</taxon>
        <taxon>Mytilida</taxon>
        <taxon>Mytiloidea</taxon>
        <taxon>Mytilidae</taxon>
        <taxon>Mytilinae</taxon>
        <taxon>Mytilus</taxon>
    </lineage>
</organism>
<keyword evidence="3" id="KW-1185">Reference proteome</keyword>
<evidence type="ECO:0000256" key="1">
    <source>
        <dbReference type="SAM" id="MobiDB-lite"/>
    </source>
</evidence>
<protein>
    <submittedName>
        <fullName evidence="2">Uncharacterized protein</fullName>
    </submittedName>
</protein>
<dbReference type="EMBL" id="CACVKT020001498">
    <property type="protein sequence ID" value="CAC5368659.1"/>
    <property type="molecule type" value="Genomic_DNA"/>
</dbReference>
<feature type="compositionally biased region" description="Low complexity" evidence="1">
    <location>
        <begin position="14"/>
        <end position="24"/>
    </location>
</feature>
<feature type="compositionally biased region" description="Low complexity" evidence="1">
    <location>
        <begin position="172"/>
        <end position="181"/>
    </location>
</feature>
<dbReference type="Proteomes" id="UP000507470">
    <property type="component" value="Unassembled WGS sequence"/>
</dbReference>
<accession>A0A6J8AJ86</accession>
<name>A0A6J8AJ86_MYTCO</name>
<feature type="region of interest" description="Disordered" evidence="1">
    <location>
        <begin position="157"/>
        <end position="182"/>
    </location>
</feature>
<gene>
    <name evidence="2" type="ORF">MCOR_8140</name>
</gene>
<feature type="compositionally biased region" description="Basic and acidic residues" evidence="1">
    <location>
        <begin position="157"/>
        <end position="171"/>
    </location>
</feature>
<evidence type="ECO:0000313" key="2">
    <source>
        <dbReference type="EMBL" id="CAC5368659.1"/>
    </source>
</evidence>
<sequence length="208" mass="22633">MGDSNKGIIRDPISCSSGDSTSSLDLTSIRTYIPTYGPPDSDAELASSESSCVLPPIRFGHLSSPEYIAEESPMEVVQEVLEQVSTRLLTDSDLDSSFNFLRPPPASPLVSTPSLATPIRDILLNNRQDDEEDVLQQLLPATAPQEVDFTRPGIEWDHVPMRQSSKSESKKSSSISSSSSSTCHHLENLQNITLNNCSLTIEVGNVQD</sequence>
<dbReference type="AlphaFoldDB" id="A0A6J8AJ86"/>
<feature type="region of interest" description="Disordered" evidence="1">
    <location>
        <begin position="1"/>
        <end position="24"/>
    </location>
</feature>
<proteinExistence type="predicted"/>
<dbReference type="OrthoDB" id="10539393at2759"/>